<dbReference type="AlphaFoldDB" id="A0A2T0UCB8"/>
<keyword evidence="10 15" id="KW-1278">Translocase</keyword>
<feature type="transmembrane region" description="Helical" evidence="16">
    <location>
        <begin position="34"/>
        <end position="51"/>
    </location>
</feature>
<keyword evidence="12 15" id="KW-0520">NAD</keyword>
<dbReference type="EC" id="7.1.1.1" evidence="4 15"/>
<protein>
    <recommendedName>
        <fullName evidence="5 15">NAD(P) transhydrogenase subunit beta</fullName>
        <ecNumber evidence="4 15">7.1.1.1</ecNumber>
    </recommendedName>
    <alternativeName>
        <fullName evidence="15">Nicotinamide nucleotide transhydrogenase subunit beta</fullName>
    </alternativeName>
</protein>
<organism evidence="18 19">
    <name type="scientific">Arcticibacter pallidicorallinus</name>
    <dbReference type="NCBI Taxonomy" id="1259464"/>
    <lineage>
        <taxon>Bacteria</taxon>
        <taxon>Pseudomonadati</taxon>
        <taxon>Bacteroidota</taxon>
        <taxon>Sphingobacteriia</taxon>
        <taxon>Sphingobacteriales</taxon>
        <taxon>Sphingobacteriaceae</taxon>
        <taxon>Arcticibacter</taxon>
    </lineage>
</organism>
<dbReference type="InterPro" id="IPR012136">
    <property type="entry name" value="NADH_DH_b"/>
</dbReference>
<feature type="transmembrane region" description="Helical" evidence="16">
    <location>
        <begin position="120"/>
        <end position="142"/>
    </location>
</feature>
<dbReference type="EMBL" id="PVTH01000001">
    <property type="protein sequence ID" value="PRY55534.1"/>
    <property type="molecule type" value="Genomic_DNA"/>
</dbReference>
<evidence type="ECO:0000256" key="5">
    <source>
        <dbReference type="ARBA" id="ARBA00014581"/>
    </source>
</evidence>
<evidence type="ECO:0000256" key="8">
    <source>
        <dbReference type="ARBA" id="ARBA00022692"/>
    </source>
</evidence>
<dbReference type="Gene3D" id="3.40.50.1220">
    <property type="entry name" value="TPP-binding domain"/>
    <property type="match status" value="1"/>
</dbReference>
<dbReference type="PIRSF" id="PIRSF000204">
    <property type="entry name" value="PNTB"/>
    <property type="match status" value="1"/>
</dbReference>
<dbReference type="InterPro" id="IPR029035">
    <property type="entry name" value="DHS-like_NAD/FAD-binding_dom"/>
</dbReference>
<dbReference type="OrthoDB" id="9763786at2"/>
<evidence type="ECO:0000256" key="15">
    <source>
        <dbReference type="PIRNR" id="PIRNR000204"/>
    </source>
</evidence>
<evidence type="ECO:0000256" key="11">
    <source>
        <dbReference type="ARBA" id="ARBA00022989"/>
    </source>
</evidence>
<comment type="subcellular location">
    <subcellularLocation>
        <location evidence="2">Cell inner membrane</location>
        <topology evidence="2">Multi-pass membrane protein</topology>
    </subcellularLocation>
</comment>
<gene>
    <name evidence="18" type="ORF">B0I27_101506</name>
</gene>
<keyword evidence="13 15" id="KW-0472">Membrane</keyword>
<comment type="similarity">
    <text evidence="3 15">Belongs to the PNT beta subunit family.</text>
</comment>
<evidence type="ECO:0000256" key="12">
    <source>
        <dbReference type="ARBA" id="ARBA00023027"/>
    </source>
</evidence>
<dbReference type="GO" id="GO:0050661">
    <property type="term" value="F:NADP binding"/>
    <property type="evidence" value="ECO:0007669"/>
    <property type="project" value="InterPro"/>
</dbReference>
<comment type="function">
    <text evidence="1 15">The transhydrogenation between NADH and NADP is coupled to respiration and ATP hydrolysis and functions as a proton pump across the membrane.</text>
</comment>
<evidence type="ECO:0000256" key="2">
    <source>
        <dbReference type="ARBA" id="ARBA00004429"/>
    </source>
</evidence>
<proteinExistence type="inferred from homology"/>
<evidence type="ECO:0000313" key="19">
    <source>
        <dbReference type="Proteomes" id="UP000238034"/>
    </source>
</evidence>
<reference evidence="18 19" key="1">
    <citation type="submission" date="2018-03" db="EMBL/GenBank/DDBJ databases">
        <title>Genomic Encyclopedia of Type Strains, Phase III (KMG-III): the genomes of soil and plant-associated and newly described type strains.</title>
        <authorList>
            <person name="Whitman W."/>
        </authorList>
    </citation>
    <scope>NUCLEOTIDE SEQUENCE [LARGE SCALE GENOMIC DNA]</scope>
    <source>
        <strain evidence="18 19">CGMCC 1.9313</strain>
    </source>
</reference>
<evidence type="ECO:0000256" key="9">
    <source>
        <dbReference type="ARBA" id="ARBA00022857"/>
    </source>
</evidence>
<feature type="domain" description="NADP transhydrogenase beta-like" evidence="17">
    <location>
        <begin position="8"/>
        <end position="458"/>
    </location>
</feature>
<keyword evidence="6 15" id="KW-1003">Cell membrane</keyword>
<feature type="transmembrane region" description="Helical" evidence="16">
    <location>
        <begin position="163"/>
        <end position="181"/>
    </location>
</feature>
<dbReference type="SUPFAM" id="SSF52467">
    <property type="entry name" value="DHS-like NAD/FAD-binding domain"/>
    <property type="match status" value="1"/>
</dbReference>
<dbReference type="GO" id="GO:0008750">
    <property type="term" value="F:proton-translocating NAD(P)+ transhydrogenase activity"/>
    <property type="evidence" value="ECO:0007669"/>
    <property type="project" value="UniProtKB-EC"/>
</dbReference>
<feature type="transmembrane region" description="Helical" evidence="16">
    <location>
        <begin position="57"/>
        <end position="76"/>
    </location>
</feature>
<dbReference type="GO" id="GO:0005886">
    <property type="term" value="C:plasma membrane"/>
    <property type="evidence" value="ECO:0007669"/>
    <property type="project" value="UniProtKB-SubCell"/>
</dbReference>
<keyword evidence="19" id="KW-1185">Reference proteome</keyword>
<evidence type="ECO:0000256" key="3">
    <source>
        <dbReference type="ARBA" id="ARBA00007919"/>
    </source>
</evidence>
<evidence type="ECO:0000313" key="18">
    <source>
        <dbReference type="EMBL" id="PRY55534.1"/>
    </source>
</evidence>
<dbReference type="InterPro" id="IPR034300">
    <property type="entry name" value="PNTB-like"/>
</dbReference>
<evidence type="ECO:0000259" key="17">
    <source>
        <dbReference type="Pfam" id="PF02233"/>
    </source>
</evidence>
<sequence length="463" mass="48956">MNQDIIIKIAYLVASVLFIVGIKMLGKTTTARKGNTLSSAAMLIAVLITLLDKNVLSYTEIFVTILIGSAVGLYIAQKVEMTQMPEMVALLNGFGGASSVLVATSEYWKLAHDSAATMDPIAAITTALSVIIGSVTFTGSMVAFGKLKGLINGGSVTFKGQHLLNALFLAAIIILSAMMVSSPNTEVWMFSLLFLSLVLGVLVVIPIGGADMPVVISLLNSYSGIAACATGFILNNQVLIIAGALVGTSGIILTQIMCKAMNRSLANVLLGGFGQTVGTSSKSEQEIVTKEVGVEETAMLFDSASSVIIVPGYGMAVAQAQHVVRELTDLLEKRNISVKFAIHPVAGRMPGHMNVLLAEANIPYDKLIEMDDINDEFANTDIALIIGANDVVNPAARNNPQSPIYGMPILNADKARTVIVSKRSMNAGYAGIENELFGFPNCLMLFGDAKSSMSKVVSELKEL</sequence>
<evidence type="ECO:0000256" key="16">
    <source>
        <dbReference type="SAM" id="Phobius"/>
    </source>
</evidence>
<dbReference type="Pfam" id="PF02233">
    <property type="entry name" value="PNTB"/>
    <property type="match status" value="1"/>
</dbReference>
<dbReference type="Proteomes" id="UP000238034">
    <property type="component" value="Unassembled WGS sequence"/>
</dbReference>
<dbReference type="PANTHER" id="PTHR44758">
    <property type="entry name" value="NAD(P) TRANSHYDROGENASE SUBUNIT BETA"/>
    <property type="match status" value="1"/>
</dbReference>
<evidence type="ECO:0000256" key="4">
    <source>
        <dbReference type="ARBA" id="ARBA00012943"/>
    </source>
</evidence>
<evidence type="ECO:0000256" key="7">
    <source>
        <dbReference type="ARBA" id="ARBA00022519"/>
    </source>
</evidence>
<keyword evidence="8 16" id="KW-0812">Transmembrane</keyword>
<comment type="caution">
    <text evidence="18">The sequence shown here is derived from an EMBL/GenBank/DDBJ whole genome shotgun (WGS) entry which is preliminary data.</text>
</comment>
<dbReference type="FunFam" id="3.40.50.1220:FF:000002">
    <property type="entry name" value="NAD(P) transhydrogenase subunit beta"/>
    <property type="match status" value="1"/>
</dbReference>
<feature type="transmembrane region" description="Helical" evidence="16">
    <location>
        <begin position="88"/>
        <end position="108"/>
    </location>
</feature>
<accession>A0A2T0UCB8</accession>
<keyword evidence="11 16" id="KW-1133">Transmembrane helix</keyword>
<keyword evidence="7 15" id="KW-0997">Cell inner membrane</keyword>
<evidence type="ECO:0000256" key="6">
    <source>
        <dbReference type="ARBA" id="ARBA00022475"/>
    </source>
</evidence>
<keyword evidence="9 15" id="KW-0521">NADP</keyword>
<name>A0A2T0UCB8_9SPHI</name>
<feature type="transmembrane region" description="Helical" evidence="16">
    <location>
        <begin position="239"/>
        <end position="258"/>
    </location>
</feature>
<feature type="transmembrane region" description="Helical" evidence="16">
    <location>
        <begin position="6"/>
        <end position="22"/>
    </location>
</feature>
<dbReference type="PANTHER" id="PTHR44758:SF1">
    <property type="entry name" value="NAD(P) TRANSHYDROGENASE SUBUNIT BETA"/>
    <property type="match status" value="1"/>
</dbReference>
<evidence type="ECO:0000256" key="13">
    <source>
        <dbReference type="ARBA" id="ARBA00023136"/>
    </source>
</evidence>
<evidence type="ECO:0000256" key="10">
    <source>
        <dbReference type="ARBA" id="ARBA00022967"/>
    </source>
</evidence>
<comment type="catalytic activity">
    <reaction evidence="14 15">
        <text>NAD(+) + NADPH + H(+)(in) = NADH + NADP(+) + H(+)(out)</text>
        <dbReference type="Rhea" id="RHEA:47992"/>
        <dbReference type="ChEBI" id="CHEBI:15378"/>
        <dbReference type="ChEBI" id="CHEBI:57540"/>
        <dbReference type="ChEBI" id="CHEBI:57783"/>
        <dbReference type="ChEBI" id="CHEBI:57945"/>
        <dbReference type="ChEBI" id="CHEBI:58349"/>
        <dbReference type="EC" id="7.1.1.1"/>
    </reaction>
</comment>
<dbReference type="RefSeq" id="WP_106291021.1">
    <property type="nucleotide sequence ID" value="NZ_PVTH01000001.1"/>
</dbReference>
<evidence type="ECO:0000256" key="1">
    <source>
        <dbReference type="ARBA" id="ARBA00003943"/>
    </source>
</evidence>
<evidence type="ECO:0000256" key="14">
    <source>
        <dbReference type="ARBA" id="ARBA00048202"/>
    </source>
</evidence>